<dbReference type="InterPro" id="IPR005019">
    <property type="entry name" value="Adenine_glyco"/>
</dbReference>
<dbReference type="GO" id="GO:0008725">
    <property type="term" value="F:DNA-3-methyladenine glycosylase activity"/>
    <property type="evidence" value="ECO:0007669"/>
    <property type="project" value="UniProtKB-EC"/>
</dbReference>
<proteinExistence type="predicted"/>
<feature type="binding site" evidence="1">
    <location>
        <position position="8"/>
    </location>
    <ligand>
        <name>Zn(2+)</name>
        <dbReference type="ChEBI" id="CHEBI:29105"/>
    </ligand>
</feature>
<evidence type="ECO:0000313" key="3">
    <source>
        <dbReference type="EMBL" id="SPE09670.1"/>
    </source>
</evidence>
<protein>
    <submittedName>
        <fullName evidence="3">DNA-3-methyladenine glycosylase 1</fullName>
        <ecNumber evidence="3">3.2.2.20</ecNumber>
    </submittedName>
</protein>
<sequence>MVAKIKRCAWVNNYQYSKLMTDYHDKEWGQPNQYSDSQLFELLTLEVFQAGLSWETSLKRRSAMIKAFYAFNIDRVAEMTEKDILRLKTNPEIINNTLKITATIHNAKIIKQLTSYSFDSFSDYMWSFTDGQVINHHIIDNIDIPSQNELSQLVSKDMKKRGFKFIGPVIVYSYMQAIGIINDHEQNCSFNPDNF</sequence>
<evidence type="ECO:0000256" key="1">
    <source>
        <dbReference type="PIRSR" id="PIRSR605019-1"/>
    </source>
</evidence>
<keyword evidence="3" id="KW-0378">Hydrolase</keyword>
<dbReference type="RefSeq" id="WP_072612968.1">
    <property type="nucleotide sequence ID" value="NZ_AP017935.1"/>
</dbReference>
<dbReference type="KEGG" id="lsu:A6B45_01095"/>
<dbReference type="Gene3D" id="1.10.340.30">
    <property type="entry name" value="Hypothetical protein, domain 2"/>
    <property type="match status" value="1"/>
</dbReference>
<evidence type="ECO:0000313" key="4">
    <source>
        <dbReference type="Proteomes" id="UP000237923"/>
    </source>
</evidence>
<feature type="binding site" evidence="1">
    <location>
        <position position="24"/>
    </location>
    <ligand>
        <name>Zn(2+)</name>
        <dbReference type="ChEBI" id="CHEBI:29105"/>
    </ligand>
</feature>
<evidence type="ECO:0000313" key="5">
    <source>
        <dbReference type="Proteomes" id="UP000239237"/>
    </source>
</evidence>
<organism evidence="3 4">
    <name type="scientific">Leuconostoc suionicum</name>
    <dbReference type="NCBI Taxonomy" id="1511761"/>
    <lineage>
        <taxon>Bacteria</taxon>
        <taxon>Bacillati</taxon>
        <taxon>Bacillota</taxon>
        <taxon>Bacilli</taxon>
        <taxon>Lactobacillales</taxon>
        <taxon>Lactobacillaceae</taxon>
        <taxon>Leuconostoc</taxon>
    </lineage>
</organism>
<dbReference type="InterPro" id="IPR011257">
    <property type="entry name" value="DNA_glycosylase"/>
</dbReference>
<keyword evidence="5" id="KW-1185">Reference proteome</keyword>
<dbReference type="EMBL" id="OKQU01000004">
    <property type="protein sequence ID" value="SPE09670.1"/>
    <property type="molecule type" value="Genomic_DNA"/>
</dbReference>
<dbReference type="Proteomes" id="UP000239237">
    <property type="component" value="Unassembled WGS sequence"/>
</dbReference>
<dbReference type="PANTHER" id="PTHR30037">
    <property type="entry name" value="DNA-3-METHYLADENINE GLYCOSYLASE 1"/>
    <property type="match status" value="1"/>
</dbReference>
<dbReference type="SUPFAM" id="SSF48150">
    <property type="entry name" value="DNA-glycosylase"/>
    <property type="match status" value="1"/>
</dbReference>
<reference evidence="3 4" key="2">
    <citation type="submission" date="2018-02" db="EMBL/GenBank/DDBJ databases">
        <authorList>
            <person name="Cohen D.B."/>
            <person name="Kent A.D."/>
        </authorList>
    </citation>
    <scope>NUCLEOTIDE SEQUENCE [LARGE SCALE GENOMIC DNA]</scope>
    <source>
        <strain evidence="3 4">CECT 9216</strain>
    </source>
</reference>
<keyword evidence="3" id="KW-0326">Glycosidase</keyword>
<keyword evidence="1" id="KW-0479">Metal-binding</keyword>
<dbReference type="EC" id="3.2.2.20" evidence="3"/>
<dbReference type="EMBL" id="OKQR01000005">
    <property type="protein sequence ID" value="SPD94727.1"/>
    <property type="molecule type" value="Genomic_DNA"/>
</dbReference>
<feature type="binding site" evidence="1">
    <location>
        <position position="188"/>
    </location>
    <ligand>
        <name>Zn(2+)</name>
        <dbReference type="ChEBI" id="CHEBI:29105"/>
    </ligand>
</feature>
<dbReference type="GeneID" id="99673365"/>
<reference evidence="2 5" key="1">
    <citation type="submission" date="2018-02" db="EMBL/GenBank/DDBJ databases">
        <authorList>
            <person name="Rodrigo-Torres L."/>
            <person name="Arahal R. D."/>
            <person name="Lucena T."/>
        </authorList>
    </citation>
    <scope>NUCLEOTIDE SEQUENCE [LARGE SCALE GENOMIC DNA]</scope>
    <source>
        <strain evidence="2 5">CECT 8486</strain>
    </source>
</reference>
<gene>
    <name evidence="3" type="primary">tag</name>
    <name evidence="2" type="ORF">LES8486_01859</name>
    <name evidence="3" type="ORF">LES9216_01859</name>
</gene>
<dbReference type="PANTHER" id="PTHR30037:SF4">
    <property type="entry name" value="DNA-3-METHYLADENINE GLYCOSYLASE I"/>
    <property type="match status" value="1"/>
</dbReference>
<evidence type="ECO:0000313" key="2">
    <source>
        <dbReference type="EMBL" id="SPD94727.1"/>
    </source>
</evidence>
<dbReference type="Proteomes" id="UP000237923">
    <property type="component" value="Unassembled WGS sequence"/>
</dbReference>
<dbReference type="InterPro" id="IPR052891">
    <property type="entry name" value="DNA-3mA_glycosylase"/>
</dbReference>
<feature type="binding site" evidence="1">
    <location>
        <position position="184"/>
    </location>
    <ligand>
        <name>Zn(2+)</name>
        <dbReference type="ChEBI" id="CHEBI:29105"/>
    </ligand>
</feature>
<name>A0A2N9KGD6_9LACO</name>
<dbReference type="Pfam" id="PF03352">
    <property type="entry name" value="Adenine_glyco"/>
    <property type="match status" value="1"/>
</dbReference>
<keyword evidence="1" id="KW-0862">Zinc</keyword>
<accession>A0A2N9KGD6</accession>
<dbReference type="AlphaFoldDB" id="A0A2N9KGD6"/>
<dbReference type="GO" id="GO:0046872">
    <property type="term" value="F:metal ion binding"/>
    <property type="evidence" value="ECO:0007669"/>
    <property type="project" value="UniProtKB-KW"/>
</dbReference>
<dbReference type="GO" id="GO:0006284">
    <property type="term" value="P:base-excision repair"/>
    <property type="evidence" value="ECO:0007669"/>
    <property type="project" value="InterPro"/>
</dbReference>